<feature type="domain" description="DUF4350" evidence="1">
    <location>
        <begin position="47"/>
        <end position="215"/>
    </location>
</feature>
<evidence type="ECO:0000259" key="1">
    <source>
        <dbReference type="Pfam" id="PF14258"/>
    </source>
</evidence>
<dbReference type="AlphaFoldDB" id="A0A344LGL1"/>
<proteinExistence type="predicted"/>
<dbReference type="EMBL" id="CP015163">
    <property type="protein sequence ID" value="AXB47185.1"/>
    <property type="molecule type" value="Genomic_DNA"/>
</dbReference>
<sequence length="378" mass="39902">MTSTSPDAAKLWRAAKKPLIILAILLAGVLVLVLVRGDQGAREELHPDSYAPDGGRALAEVLREQGVRVDQVDTFGEAESADGETLLITRPDLLPPERLVELRDQVERLVLVGAQGPGVGAVLPGTQVAGIAEVDNRQPECPLAAAVAAAEATSGGVRYQPGDGVLSCYPVDGAGTLVQRFGGPETTVTLLGTPAPLTNERLDEAGNAALGLRLLGAGERLVWYVPSATDPALRGDERTFTELVPDGVKFGLVQLFIAAVVLALWRARRLGRVVHEPLPVVVRAAETVEGRARLYRRSGATAHAAGTLRQAARARLAPRLGLAPDAEPPALIGALATRTGRPGAHLHDLLYGPPPEADPALVRLADELDRLEKEVDDR</sequence>
<reference evidence="2 3" key="1">
    <citation type="submission" date="2016-04" db="EMBL/GenBank/DDBJ databases">
        <title>Complete genome sequence and analysis of deep-sea sediment isolate, Amycolatopsis sp. WP1.</title>
        <authorList>
            <person name="Wang H."/>
            <person name="Chen S."/>
            <person name="Wu Q."/>
        </authorList>
    </citation>
    <scope>NUCLEOTIDE SEQUENCE [LARGE SCALE GENOMIC DNA]</scope>
    <source>
        <strain evidence="2 3">WP1</strain>
    </source>
</reference>
<organism evidence="2 3">
    <name type="scientific">Amycolatopsis albispora</name>
    <dbReference type="NCBI Taxonomy" id="1804986"/>
    <lineage>
        <taxon>Bacteria</taxon>
        <taxon>Bacillati</taxon>
        <taxon>Actinomycetota</taxon>
        <taxon>Actinomycetes</taxon>
        <taxon>Pseudonocardiales</taxon>
        <taxon>Pseudonocardiaceae</taxon>
        <taxon>Amycolatopsis</taxon>
    </lineage>
</organism>
<evidence type="ECO:0000313" key="2">
    <source>
        <dbReference type="EMBL" id="AXB47185.1"/>
    </source>
</evidence>
<keyword evidence="3" id="KW-1185">Reference proteome</keyword>
<dbReference type="RefSeq" id="WP_113696242.1">
    <property type="nucleotide sequence ID" value="NZ_CP015163.1"/>
</dbReference>
<name>A0A344LGL1_9PSEU</name>
<dbReference type="Pfam" id="PF14258">
    <property type="entry name" value="DUF4350"/>
    <property type="match status" value="1"/>
</dbReference>
<accession>A0A344LGL1</accession>
<dbReference type="KEGG" id="aab:A4R43_35990"/>
<dbReference type="OrthoDB" id="5241668at2"/>
<dbReference type="Proteomes" id="UP000250434">
    <property type="component" value="Chromosome"/>
</dbReference>
<dbReference type="InterPro" id="IPR025646">
    <property type="entry name" value="DUF4350"/>
</dbReference>
<gene>
    <name evidence="2" type="ORF">A4R43_35990</name>
</gene>
<evidence type="ECO:0000313" key="3">
    <source>
        <dbReference type="Proteomes" id="UP000250434"/>
    </source>
</evidence>
<protein>
    <recommendedName>
        <fullName evidence="1">DUF4350 domain-containing protein</fullName>
    </recommendedName>
</protein>